<dbReference type="InterPro" id="IPR036259">
    <property type="entry name" value="MFS_trans_sf"/>
</dbReference>
<feature type="transmembrane region" description="Helical" evidence="2">
    <location>
        <begin position="431"/>
        <end position="450"/>
    </location>
</feature>
<dbReference type="eggNOG" id="ENOG502QPTK">
    <property type="taxonomic scope" value="Eukaryota"/>
</dbReference>
<dbReference type="AlphaFoldDB" id="F0XYS4"/>
<feature type="transmembrane region" description="Helical" evidence="2">
    <location>
        <begin position="462"/>
        <end position="481"/>
    </location>
</feature>
<keyword evidence="2" id="KW-0472">Membrane</keyword>
<evidence type="ECO:0000256" key="2">
    <source>
        <dbReference type="SAM" id="Phobius"/>
    </source>
</evidence>
<feature type="compositionally biased region" description="Low complexity" evidence="1">
    <location>
        <begin position="258"/>
        <end position="270"/>
    </location>
</feature>
<feature type="transmembrane region" description="Helical" evidence="2">
    <location>
        <begin position="514"/>
        <end position="538"/>
    </location>
</feature>
<dbReference type="EMBL" id="GL833121">
    <property type="protein sequence ID" value="EGB11814.1"/>
    <property type="molecule type" value="Genomic_DNA"/>
</dbReference>
<dbReference type="PANTHER" id="PTHR23525">
    <property type="entry name" value="TRANSPORTER, PUTATIVE-RELATED"/>
    <property type="match status" value="1"/>
</dbReference>
<feature type="compositionally biased region" description="Acidic residues" evidence="1">
    <location>
        <begin position="735"/>
        <end position="744"/>
    </location>
</feature>
<reference evidence="3 4" key="1">
    <citation type="journal article" date="2011" name="Proc. Natl. Acad. Sci. U.S.A.">
        <title>Niche of harmful alga Aureococcus anophagefferens revealed through ecogenomics.</title>
        <authorList>
            <person name="Gobler C.J."/>
            <person name="Berry D.L."/>
            <person name="Dyhrman S.T."/>
            <person name="Wilhelm S.W."/>
            <person name="Salamov A."/>
            <person name="Lobanov A.V."/>
            <person name="Zhang Y."/>
            <person name="Collier J.L."/>
            <person name="Wurch L.L."/>
            <person name="Kustka A.B."/>
            <person name="Dill B.D."/>
            <person name="Shah M."/>
            <person name="VerBerkmoes N.C."/>
            <person name="Kuo A."/>
            <person name="Terry A."/>
            <person name="Pangilinan J."/>
            <person name="Lindquist E.A."/>
            <person name="Lucas S."/>
            <person name="Paulsen I.T."/>
            <person name="Hattenrath-Lehmann T.K."/>
            <person name="Talmage S.C."/>
            <person name="Walker E.A."/>
            <person name="Koch F."/>
            <person name="Burson A.M."/>
            <person name="Marcoval M.A."/>
            <person name="Tang Y.Z."/>
            <person name="Lecleir G.R."/>
            <person name="Coyne K.J."/>
            <person name="Berg G.M."/>
            <person name="Bertrand E.M."/>
            <person name="Saito M.A."/>
            <person name="Gladyshev V.N."/>
            <person name="Grigoriev I.V."/>
        </authorList>
    </citation>
    <scope>NUCLEOTIDE SEQUENCE [LARGE SCALE GENOMIC DNA]</scope>
    <source>
        <strain evidence="4">CCMP 1984</strain>
    </source>
</reference>
<gene>
    <name evidence="3" type="ORF">AURANDRAFT_61023</name>
</gene>
<keyword evidence="2" id="KW-0812">Transmembrane</keyword>
<protein>
    <submittedName>
        <fullName evidence="3">Uncharacterized protein</fullName>
    </submittedName>
</protein>
<feature type="transmembrane region" description="Helical" evidence="2">
    <location>
        <begin position="387"/>
        <end position="410"/>
    </location>
</feature>
<name>F0XYS4_AURAN</name>
<proteinExistence type="predicted"/>
<feature type="compositionally biased region" description="Basic and acidic residues" evidence="1">
    <location>
        <begin position="929"/>
        <end position="942"/>
    </location>
</feature>
<keyword evidence="2" id="KW-1133">Transmembrane helix</keyword>
<dbReference type="PANTHER" id="PTHR23525:SF1">
    <property type="entry name" value="NODULIN-LIKE DOMAIN-CONTAINING PROTEIN"/>
    <property type="match status" value="1"/>
</dbReference>
<dbReference type="Proteomes" id="UP000002729">
    <property type="component" value="Unassembled WGS sequence"/>
</dbReference>
<dbReference type="RefSeq" id="XP_009032938.1">
    <property type="nucleotide sequence ID" value="XM_009034690.1"/>
</dbReference>
<dbReference type="GO" id="GO:0022857">
    <property type="term" value="F:transmembrane transporter activity"/>
    <property type="evidence" value="ECO:0007669"/>
    <property type="project" value="InterPro"/>
</dbReference>
<organism evidence="4">
    <name type="scientific">Aureococcus anophagefferens</name>
    <name type="common">Harmful bloom alga</name>
    <dbReference type="NCBI Taxonomy" id="44056"/>
    <lineage>
        <taxon>Eukaryota</taxon>
        <taxon>Sar</taxon>
        <taxon>Stramenopiles</taxon>
        <taxon>Ochrophyta</taxon>
        <taxon>Pelagophyceae</taxon>
        <taxon>Pelagomonadales</taxon>
        <taxon>Pelagomonadaceae</taxon>
        <taxon>Aureococcus</taxon>
    </lineage>
</organism>
<dbReference type="OrthoDB" id="541403at2759"/>
<feature type="transmembrane region" description="Helical" evidence="2">
    <location>
        <begin position="28"/>
        <end position="51"/>
    </location>
</feature>
<feature type="transmembrane region" description="Helical" evidence="2">
    <location>
        <begin position="550"/>
        <end position="568"/>
    </location>
</feature>
<sequence length="988" mass="104224">MKRDVYRPPIYACTDYLPPKTRKRLAKVLANAFLVFYQLAVLTTIVLPANLITNASTFSGTDISQSLSIQGFSYRTLYLAERLKLKRKLPVVVKLLPLQVTLRFIRPGDRLPSAMGTVDLPGFKIDARAEHPTLDIEPIAFTYFDDFLEFLWDYVCTEEPLITGVVGDAEALIFSSLRHVPVAVSVESSAVLRGGWLALCEIVAAFAVVKDDVRQLDVKRMVRELNLNEQGSVEHFSLAVDALKRAYKIPRPAPAAMCPRPLPGDAGAKPAADDRSEPGESAENAAARATNLRVAYAFTLLAGVARGVWSYSVLSGYLYVLTGDSNFKVGLAEGAQGISQAAVSLSAGWAADRYRRDAVCRAAACLGVLASLGLACAASIGGLASDARFGCLTASLALFGAYQGVWTTALETIFADSTHRGERRAAATTRKFVLTLAATCAGPLIAIALFEGFGDAWTLPELRIVLAAGVALCAPPALLLLKLRDVRSPDDAADDDPGAGAGKPRRSALGAPRYVILASDLVSGFGSGMTVKFVPLFFKNRVGFSPVATNALYVASPLFMMAGSRACGRLSREALGRPRACAYFMGLAALGLVGLSLLDSSTADGLGAGFPREPDRGAPGRPLASAKMRAAAVGLYLLTNAQHMCRPLKKSALMDHVPYGDRGKWNAVDGVTRFGWSGSAVLGGYLVDRGGYALTFLITAGMQLLAAALWLALVGVVDPSAPGARALCARRGDAPSDDESDAGGDDGPPAPRAASHPAPGDLDAPLLARPGVRRAPGSPRHRSYEEHLRSDSLESESYLSDYSEMPRPTSCDALPDTRPMALLRKLALVALVAASSGASLRGGRRLNELEVVPADEAEALKAQEDAQREAAKKEAADALAKAEQMMAAAKEAQAKADEADAKAKADAEAKAKADEEAKAEAAAAPAAEDAPKKEKKEKKENVEAADAPADLAALAKEAEGIVAQLKTALETEGALLATLTEKLATLQA</sequence>
<dbReference type="Pfam" id="PF07690">
    <property type="entry name" value="MFS_1"/>
    <property type="match status" value="1"/>
</dbReference>
<feature type="region of interest" description="Disordered" evidence="1">
    <location>
        <begin position="890"/>
        <end position="946"/>
    </location>
</feature>
<dbReference type="CDD" id="cd06174">
    <property type="entry name" value="MFS"/>
    <property type="match status" value="1"/>
</dbReference>
<dbReference type="KEGG" id="aaf:AURANDRAFT_61023"/>
<accession>F0XYS4</accession>
<dbReference type="InParanoid" id="F0XYS4"/>
<feature type="compositionally biased region" description="Basic and acidic residues" evidence="1">
    <location>
        <begin position="782"/>
        <end position="792"/>
    </location>
</feature>
<evidence type="ECO:0000313" key="4">
    <source>
        <dbReference type="Proteomes" id="UP000002729"/>
    </source>
</evidence>
<dbReference type="Gene3D" id="1.20.1250.20">
    <property type="entry name" value="MFS general substrate transporter like domains"/>
    <property type="match status" value="1"/>
</dbReference>
<feature type="transmembrane region" description="Helical" evidence="2">
    <location>
        <begin position="692"/>
        <end position="717"/>
    </location>
</feature>
<dbReference type="InterPro" id="IPR011701">
    <property type="entry name" value="MFS"/>
</dbReference>
<feature type="transmembrane region" description="Helical" evidence="2">
    <location>
        <begin position="580"/>
        <end position="598"/>
    </location>
</feature>
<dbReference type="SUPFAM" id="SSF103473">
    <property type="entry name" value="MFS general substrate transporter"/>
    <property type="match status" value="1"/>
</dbReference>
<feature type="transmembrane region" description="Helical" evidence="2">
    <location>
        <begin position="362"/>
        <end position="381"/>
    </location>
</feature>
<dbReference type="GeneID" id="20223280"/>
<evidence type="ECO:0000313" key="3">
    <source>
        <dbReference type="EMBL" id="EGB11814.1"/>
    </source>
</evidence>
<feature type="region of interest" description="Disordered" evidence="1">
    <location>
        <begin position="728"/>
        <end position="813"/>
    </location>
</feature>
<feature type="compositionally biased region" description="Basic and acidic residues" evidence="1">
    <location>
        <begin position="892"/>
        <end position="919"/>
    </location>
</feature>
<keyword evidence="4" id="KW-1185">Reference proteome</keyword>
<feature type="region of interest" description="Disordered" evidence="1">
    <location>
        <begin position="258"/>
        <end position="284"/>
    </location>
</feature>
<evidence type="ECO:0000256" key="1">
    <source>
        <dbReference type="SAM" id="MobiDB-lite"/>
    </source>
</evidence>